<keyword evidence="3 4" id="KW-0067">ATP-binding</keyword>
<comment type="subunit">
    <text evidence="4">Homohexamer.</text>
</comment>
<dbReference type="GO" id="GO:0004595">
    <property type="term" value="F:pantetheine-phosphate adenylyltransferase activity"/>
    <property type="evidence" value="ECO:0007669"/>
    <property type="project" value="UniProtKB-EC"/>
</dbReference>
<dbReference type="InterPro" id="IPR004821">
    <property type="entry name" value="Cyt_trans-like"/>
</dbReference>
<name>A0ABT5FG41_9GAMM</name>
<dbReference type="EC" id="2.7.7.3" evidence="4"/>
<evidence type="ECO:0000256" key="3">
    <source>
        <dbReference type="ARBA" id="ARBA00022840"/>
    </source>
</evidence>
<feature type="binding site" evidence="4">
    <location>
        <begin position="126"/>
        <end position="132"/>
    </location>
    <ligand>
        <name>ATP</name>
        <dbReference type="ChEBI" id="CHEBI:30616"/>
    </ligand>
</feature>
<feature type="binding site" evidence="4">
    <location>
        <position position="90"/>
    </location>
    <ligand>
        <name>substrate</name>
    </ligand>
</feature>
<feature type="binding site" evidence="4">
    <location>
        <position position="76"/>
    </location>
    <ligand>
        <name>substrate</name>
    </ligand>
</feature>
<sequence>MKKRVIAIYPGTFDPLTNGHIDLVNRAKDLFDHVVVAIAKSDRKNPLFSLDERVALAQASLAGIDKVSVEGFSGLLAEFAVQKQATVLLRGVRTVADFEYESQLAEINRSLNVGLESVLLTPRGELAHISSTIVRDVAAHGGDASKFVHPSVAQALNLKFQAKL</sequence>
<dbReference type="Proteomes" id="UP001528411">
    <property type="component" value="Unassembled WGS sequence"/>
</dbReference>
<feature type="binding site" evidence="4">
    <location>
        <begin position="91"/>
        <end position="93"/>
    </location>
    <ligand>
        <name>ATP</name>
        <dbReference type="ChEBI" id="CHEBI:30616"/>
    </ligand>
</feature>
<evidence type="ECO:0000256" key="1">
    <source>
        <dbReference type="ARBA" id="ARBA00022679"/>
    </source>
</evidence>
<feature type="binding site" evidence="4">
    <location>
        <position position="44"/>
    </location>
    <ligand>
        <name>substrate</name>
    </ligand>
</feature>
<feature type="site" description="Transition state stabilizer" evidence="4">
    <location>
        <position position="20"/>
    </location>
</feature>
<dbReference type="HAMAP" id="MF_00151">
    <property type="entry name" value="PPAT_bact"/>
    <property type="match status" value="1"/>
</dbReference>
<dbReference type="InterPro" id="IPR001980">
    <property type="entry name" value="PPAT"/>
</dbReference>
<evidence type="ECO:0000256" key="4">
    <source>
        <dbReference type="HAMAP-Rule" id="MF_00151"/>
    </source>
</evidence>
<keyword evidence="7" id="KW-1185">Reference proteome</keyword>
<protein>
    <recommendedName>
        <fullName evidence="4">Phosphopantetheine adenylyltransferase</fullName>
        <ecNumber evidence="4">2.7.7.3</ecNumber>
    </recommendedName>
    <alternativeName>
        <fullName evidence="4">Dephospho-CoA pyrophosphorylase</fullName>
    </alternativeName>
    <alternativeName>
        <fullName evidence="4">Pantetheine-phosphate adenylyltransferase</fullName>
        <shortName evidence="4">PPAT</shortName>
    </alternativeName>
</protein>
<comment type="subcellular location">
    <subcellularLocation>
        <location evidence="4">Cytoplasm</location>
    </subcellularLocation>
</comment>
<feature type="binding site" evidence="4">
    <location>
        <position position="20"/>
    </location>
    <ligand>
        <name>ATP</name>
        <dbReference type="ChEBI" id="CHEBI:30616"/>
    </ligand>
</feature>
<comment type="cofactor">
    <cofactor evidence="4">
        <name>Mg(2+)</name>
        <dbReference type="ChEBI" id="CHEBI:18420"/>
    </cofactor>
</comment>
<organism evidence="6 7">
    <name type="scientific">Psychrosphaera algicola</name>
    <dbReference type="NCBI Taxonomy" id="3023714"/>
    <lineage>
        <taxon>Bacteria</taxon>
        <taxon>Pseudomonadati</taxon>
        <taxon>Pseudomonadota</taxon>
        <taxon>Gammaproteobacteria</taxon>
        <taxon>Alteromonadales</taxon>
        <taxon>Pseudoalteromonadaceae</taxon>
        <taxon>Psychrosphaera</taxon>
    </lineage>
</organism>
<comment type="pathway">
    <text evidence="4">Cofactor biosynthesis; coenzyme A biosynthesis; CoA from (R)-pantothenate: step 4/5.</text>
</comment>
<reference evidence="6 7" key="1">
    <citation type="submission" date="2023-01" db="EMBL/GenBank/DDBJ databases">
        <title>Psychrosphaera sp. nov., isolated from marine algae.</title>
        <authorList>
            <person name="Bayburt H."/>
            <person name="Choi B.J."/>
            <person name="Kim J.M."/>
            <person name="Choi D.G."/>
            <person name="Jeon C.O."/>
        </authorList>
    </citation>
    <scope>NUCLEOTIDE SEQUENCE [LARGE SCALE GENOMIC DNA]</scope>
    <source>
        <strain evidence="6 7">G1-22</strain>
    </source>
</reference>
<feature type="binding site" evidence="4">
    <location>
        <position position="101"/>
    </location>
    <ligand>
        <name>ATP</name>
        <dbReference type="ChEBI" id="CHEBI:30616"/>
    </ligand>
</feature>
<keyword evidence="1 4" id="KW-0808">Transferase</keyword>
<keyword evidence="4" id="KW-0460">Magnesium</keyword>
<gene>
    <name evidence="4 6" type="primary">coaD</name>
    <name evidence="6" type="ORF">PN838_15250</name>
</gene>
<feature type="binding site" evidence="4">
    <location>
        <begin position="12"/>
        <end position="13"/>
    </location>
    <ligand>
        <name>ATP</name>
        <dbReference type="ChEBI" id="CHEBI:30616"/>
    </ligand>
</feature>
<evidence type="ECO:0000313" key="7">
    <source>
        <dbReference type="Proteomes" id="UP001528411"/>
    </source>
</evidence>
<keyword evidence="4" id="KW-0173">Coenzyme A biosynthesis</keyword>
<comment type="function">
    <text evidence="4">Reversibly transfers an adenylyl group from ATP to 4'-phosphopantetheine, yielding dephospho-CoA (dPCoA) and pyrophosphate.</text>
</comment>
<feature type="binding site" evidence="4">
    <location>
        <position position="12"/>
    </location>
    <ligand>
        <name>substrate</name>
    </ligand>
</feature>
<keyword evidence="2 4" id="KW-0547">Nucleotide-binding</keyword>
<keyword evidence="4 6" id="KW-0548">Nucleotidyltransferase</keyword>
<keyword evidence="4" id="KW-0963">Cytoplasm</keyword>
<feature type="domain" description="Cytidyltransferase-like" evidence="5">
    <location>
        <begin position="8"/>
        <end position="136"/>
    </location>
</feature>
<evidence type="ECO:0000256" key="2">
    <source>
        <dbReference type="ARBA" id="ARBA00022741"/>
    </source>
</evidence>
<dbReference type="Pfam" id="PF01467">
    <property type="entry name" value="CTP_transf_like"/>
    <property type="match status" value="1"/>
</dbReference>
<evidence type="ECO:0000313" key="6">
    <source>
        <dbReference type="EMBL" id="MDC2889873.1"/>
    </source>
</evidence>
<dbReference type="NCBIfam" id="TIGR00125">
    <property type="entry name" value="cyt_tran_rel"/>
    <property type="match status" value="1"/>
</dbReference>
<accession>A0ABT5FG41</accession>
<comment type="catalytic activity">
    <reaction evidence="4">
        <text>(R)-4'-phosphopantetheine + ATP + H(+) = 3'-dephospho-CoA + diphosphate</text>
        <dbReference type="Rhea" id="RHEA:19801"/>
        <dbReference type="ChEBI" id="CHEBI:15378"/>
        <dbReference type="ChEBI" id="CHEBI:30616"/>
        <dbReference type="ChEBI" id="CHEBI:33019"/>
        <dbReference type="ChEBI" id="CHEBI:57328"/>
        <dbReference type="ChEBI" id="CHEBI:61723"/>
        <dbReference type="EC" id="2.7.7.3"/>
    </reaction>
</comment>
<dbReference type="NCBIfam" id="TIGR01510">
    <property type="entry name" value="coaD_prev_kdtB"/>
    <property type="match status" value="1"/>
</dbReference>
<dbReference type="PANTHER" id="PTHR21342">
    <property type="entry name" value="PHOSPHOPANTETHEINE ADENYLYLTRANSFERASE"/>
    <property type="match status" value="1"/>
</dbReference>
<proteinExistence type="inferred from homology"/>
<comment type="caution">
    <text evidence="6">The sequence shown here is derived from an EMBL/GenBank/DDBJ whole genome shotgun (WGS) entry which is preliminary data.</text>
</comment>
<dbReference type="PANTHER" id="PTHR21342:SF1">
    <property type="entry name" value="PHOSPHOPANTETHEINE ADENYLYLTRANSFERASE"/>
    <property type="match status" value="1"/>
</dbReference>
<dbReference type="EMBL" id="JAQOMS010000002">
    <property type="protein sequence ID" value="MDC2889873.1"/>
    <property type="molecule type" value="Genomic_DNA"/>
</dbReference>
<evidence type="ECO:0000259" key="5">
    <source>
        <dbReference type="Pfam" id="PF01467"/>
    </source>
</evidence>
<dbReference type="CDD" id="cd02163">
    <property type="entry name" value="PPAT"/>
    <property type="match status" value="1"/>
</dbReference>
<comment type="similarity">
    <text evidence="4">Belongs to the bacterial CoaD family.</text>
</comment>
<dbReference type="RefSeq" id="WP_215964626.1">
    <property type="nucleotide sequence ID" value="NZ_JAQOMS010000002.1"/>
</dbReference>